<sequence>MARYYTIVLLLSLVVLVNCAKGEMMSYGDFFKTNLEQTTESPKEAHIINVKCKFGYILVHRKCRKVF</sequence>
<feature type="chain" id="PRO_5040394106" evidence="1">
    <location>
        <begin position="23"/>
        <end position="67"/>
    </location>
</feature>
<gene>
    <name evidence="2" type="ORF">PHYEVI_LOCUS1123</name>
</gene>
<evidence type="ECO:0000313" key="2">
    <source>
        <dbReference type="EMBL" id="CAG9854662.1"/>
    </source>
</evidence>
<evidence type="ECO:0000313" key="3">
    <source>
        <dbReference type="Proteomes" id="UP001153712"/>
    </source>
</evidence>
<accession>A0A9N9TB55</accession>
<dbReference type="Proteomes" id="UP001153712">
    <property type="component" value="Chromosome 1"/>
</dbReference>
<dbReference type="EMBL" id="OU900094">
    <property type="protein sequence ID" value="CAG9854662.1"/>
    <property type="molecule type" value="Genomic_DNA"/>
</dbReference>
<keyword evidence="3" id="KW-1185">Reference proteome</keyword>
<evidence type="ECO:0000256" key="1">
    <source>
        <dbReference type="SAM" id="SignalP"/>
    </source>
</evidence>
<protein>
    <submittedName>
        <fullName evidence="2">Uncharacterized protein</fullName>
    </submittedName>
</protein>
<dbReference type="AlphaFoldDB" id="A0A9N9TB55"/>
<feature type="signal peptide" evidence="1">
    <location>
        <begin position="1"/>
        <end position="22"/>
    </location>
</feature>
<reference evidence="2" key="1">
    <citation type="submission" date="2022-01" db="EMBL/GenBank/DDBJ databases">
        <authorList>
            <person name="King R."/>
        </authorList>
    </citation>
    <scope>NUCLEOTIDE SEQUENCE</scope>
</reference>
<name>A0A9N9TB55_PHYSR</name>
<proteinExistence type="predicted"/>
<organism evidence="2 3">
    <name type="scientific">Phyllotreta striolata</name>
    <name type="common">Striped flea beetle</name>
    <name type="synonym">Crioceris striolata</name>
    <dbReference type="NCBI Taxonomy" id="444603"/>
    <lineage>
        <taxon>Eukaryota</taxon>
        <taxon>Metazoa</taxon>
        <taxon>Ecdysozoa</taxon>
        <taxon>Arthropoda</taxon>
        <taxon>Hexapoda</taxon>
        <taxon>Insecta</taxon>
        <taxon>Pterygota</taxon>
        <taxon>Neoptera</taxon>
        <taxon>Endopterygota</taxon>
        <taxon>Coleoptera</taxon>
        <taxon>Polyphaga</taxon>
        <taxon>Cucujiformia</taxon>
        <taxon>Chrysomeloidea</taxon>
        <taxon>Chrysomelidae</taxon>
        <taxon>Galerucinae</taxon>
        <taxon>Alticini</taxon>
        <taxon>Phyllotreta</taxon>
    </lineage>
</organism>
<keyword evidence="1" id="KW-0732">Signal</keyword>